<organism evidence="8 9">
    <name type="scientific">Mesorhabditis spiculigera</name>
    <dbReference type="NCBI Taxonomy" id="96644"/>
    <lineage>
        <taxon>Eukaryota</taxon>
        <taxon>Metazoa</taxon>
        <taxon>Ecdysozoa</taxon>
        <taxon>Nematoda</taxon>
        <taxon>Chromadorea</taxon>
        <taxon>Rhabditida</taxon>
        <taxon>Rhabditina</taxon>
        <taxon>Rhabditomorpha</taxon>
        <taxon>Rhabditoidea</taxon>
        <taxon>Rhabditidae</taxon>
        <taxon>Mesorhabditinae</taxon>
        <taxon>Mesorhabditis</taxon>
    </lineage>
</organism>
<keyword evidence="6" id="KW-0067">ATP-binding</keyword>
<evidence type="ECO:0000256" key="3">
    <source>
        <dbReference type="ARBA" id="ARBA00022598"/>
    </source>
</evidence>
<dbReference type="FunFam" id="3.10.290.60:FF:000001">
    <property type="entry name" value="Ubiquitin-activating enzyme E1 2"/>
    <property type="match status" value="1"/>
</dbReference>
<keyword evidence="4" id="KW-0547">Nucleotide-binding</keyword>
<evidence type="ECO:0000256" key="5">
    <source>
        <dbReference type="ARBA" id="ARBA00022786"/>
    </source>
</evidence>
<dbReference type="GO" id="GO:0006511">
    <property type="term" value="P:ubiquitin-dependent protein catabolic process"/>
    <property type="evidence" value="ECO:0007669"/>
    <property type="project" value="TreeGrafter"/>
</dbReference>
<dbReference type="Gene3D" id="3.10.290.60">
    <property type="entry name" value="Ubiquitin-activating enzyme E1, UFD domain"/>
    <property type="match status" value="1"/>
</dbReference>
<keyword evidence="9" id="KW-1185">Reference proteome</keyword>
<comment type="similarity">
    <text evidence="2">Belongs to the ubiquitin-activating E1 family.</text>
</comment>
<dbReference type="InterPro" id="IPR042449">
    <property type="entry name" value="Ub-E1_IAD_1"/>
</dbReference>
<dbReference type="InterPro" id="IPR035985">
    <property type="entry name" value="Ubiquitin-activating_enz"/>
</dbReference>
<evidence type="ECO:0000256" key="6">
    <source>
        <dbReference type="ARBA" id="ARBA00022840"/>
    </source>
</evidence>
<evidence type="ECO:0000256" key="2">
    <source>
        <dbReference type="ARBA" id="ARBA00005673"/>
    </source>
</evidence>
<dbReference type="PANTHER" id="PTHR10953">
    <property type="entry name" value="UBIQUITIN-ACTIVATING ENZYME E1"/>
    <property type="match status" value="1"/>
</dbReference>
<feature type="domain" description="Ubiquitin-activating enzyme E1 C-terminal" evidence="7">
    <location>
        <begin position="428"/>
        <end position="554"/>
    </location>
</feature>
<protein>
    <recommendedName>
        <fullName evidence="7">Ubiquitin-activating enzyme E1 C-terminal domain-containing protein</fullName>
    </recommendedName>
</protein>
<comment type="pathway">
    <text evidence="1">Protein modification; protein ubiquitination.</text>
</comment>
<reference evidence="8" key="1">
    <citation type="submission" date="2023-06" db="EMBL/GenBank/DDBJ databases">
        <authorList>
            <person name="Delattre M."/>
        </authorList>
    </citation>
    <scope>NUCLEOTIDE SEQUENCE</scope>
    <source>
        <strain evidence="8">AF72</strain>
    </source>
</reference>
<comment type="caution">
    <text evidence="8">The sequence shown here is derived from an EMBL/GenBank/DDBJ whole genome shotgun (WGS) entry which is preliminary data.</text>
</comment>
<dbReference type="Pfam" id="PF10585">
    <property type="entry name" value="UBA_E1_SCCH"/>
    <property type="match status" value="1"/>
</dbReference>
<gene>
    <name evidence="8" type="ORF">MSPICULIGERA_LOCUS13144</name>
</gene>
<dbReference type="InterPro" id="IPR019572">
    <property type="entry name" value="UBA_E1_SCCH"/>
</dbReference>
<keyword evidence="3" id="KW-0436">Ligase</keyword>
<dbReference type="SUPFAM" id="SSF69572">
    <property type="entry name" value="Activating enzymes of the ubiquitin-like proteins"/>
    <property type="match status" value="1"/>
</dbReference>
<evidence type="ECO:0000259" key="7">
    <source>
        <dbReference type="SMART" id="SM00985"/>
    </source>
</evidence>
<dbReference type="PANTHER" id="PTHR10953:SF4">
    <property type="entry name" value="UBIQUITIN-ACTIVATING ENZYME E1 C-TERMINAL DOMAIN-CONTAINING PROTEIN"/>
    <property type="match status" value="1"/>
</dbReference>
<dbReference type="InterPro" id="IPR045886">
    <property type="entry name" value="ThiF/MoeB/HesA"/>
</dbReference>
<dbReference type="GO" id="GO:0004839">
    <property type="term" value="F:ubiquitin activating enzyme activity"/>
    <property type="evidence" value="ECO:0007669"/>
    <property type="project" value="TreeGrafter"/>
</dbReference>
<dbReference type="Proteomes" id="UP001177023">
    <property type="component" value="Unassembled WGS sequence"/>
</dbReference>
<dbReference type="GO" id="GO:0005737">
    <property type="term" value="C:cytoplasm"/>
    <property type="evidence" value="ECO:0007669"/>
    <property type="project" value="TreeGrafter"/>
</dbReference>
<dbReference type="AlphaFoldDB" id="A0AA36G099"/>
<dbReference type="FunFam" id="3.50.50.80:FF:000002">
    <property type="entry name" value="SUMO-activating enzyme subunit 2"/>
    <property type="match status" value="1"/>
</dbReference>
<dbReference type="InterPro" id="IPR042063">
    <property type="entry name" value="Ubi_acti_E1_SCCH"/>
</dbReference>
<evidence type="ECO:0000313" key="9">
    <source>
        <dbReference type="Proteomes" id="UP001177023"/>
    </source>
</evidence>
<keyword evidence="5" id="KW-0833">Ubl conjugation pathway</keyword>
<dbReference type="GO" id="GO:0006974">
    <property type="term" value="P:DNA damage response"/>
    <property type="evidence" value="ECO:0007669"/>
    <property type="project" value="TreeGrafter"/>
</dbReference>
<evidence type="ECO:0000256" key="4">
    <source>
        <dbReference type="ARBA" id="ARBA00022741"/>
    </source>
</evidence>
<dbReference type="Pfam" id="PF09358">
    <property type="entry name" value="E1_UFD"/>
    <property type="match status" value="1"/>
</dbReference>
<dbReference type="GO" id="GO:0005634">
    <property type="term" value="C:nucleus"/>
    <property type="evidence" value="ECO:0007669"/>
    <property type="project" value="TreeGrafter"/>
</dbReference>
<feature type="non-terminal residue" evidence="8">
    <location>
        <position position="1"/>
    </location>
</feature>
<evidence type="ECO:0000256" key="1">
    <source>
        <dbReference type="ARBA" id="ARBA00004906"/>
    </source>
</evidence>
<accession>A0AA36G099</accession>
<dbReference type="GO" id="GO:0005524">
    <property type="term" value="F:ATP binding"/>
    <property type="evidence" value="ECO:0007669"/>
    <property type="project" value="UniProtKB-KW"/>
</dbReference>
<name>A0AA36G099_9BILA</name>
<evidence type="ECO:0000313" key="8">
    <source>
        <dbReference type="EMBL" id="CAJ0574817.1"/>
    </source>
</evidence>
<sequence>MKAVTHHTTPLKQFVYFHHTEALPGSWSGLDNAKLTASDCAPRNSRYDSQAAVFGWKYQEELANQRWFIVGSGAIGCELLKNLAMMGVACGSDGLLKITDMDQIEISNLNRQFLFRRPDVGQKKSEVAARAVKQFNPELKIEAMAERVGADTEGIFTDEFFSNLNALFSQPSENANRFLEDGIEFMKHLETLAHNQKLEMLEAVANALATDKPESPEDCVVWARTLFQANFHDTIAQMLHIGTKRCPHALTFDVSQPEHFHFVYAASILRAEQYNMKPILDQETVAKIASSVTVKPFVAKQGVKIAVTDAEAKEMNERVDADSEQAEVQLKTKLAKIDPAATKKLQPIDFEKDDDTNHHMEFITACSNLRAANYDIQPADVLKTKQIAGRIIPALATTTAAVAGLVCIELFKMIDVGNKLPSTPLENFRNGFINLALPFFGFSDPIKAEEKKYGSVSWTQWDCLEVPAPMSLEQVIEWVKNKTGVDNVTMVSSGVSLIYSFFMNAQNRTKRMPMELRDVVAEVSKKEIPPYAHSLVLEVMGEDGDGEDVDIPYLKYVF</sequence>
<dbReference type="Gene3D" id="3.50.50.80">
    <property type="entry name" value="Ubiquitin-activating enzyme E1, inactive adenylation domain, subdomain 1"/>
    <property type="match status" value="1"/>
</dbReference>
<dbReference type="SMART" id="SM00985">
    <property type="entry name" value="UBA_e1_C"/>
    <property type="match status" value="1"/>
</dbReference>
<dbReference type="InterPro" id="IPR038252">
    <property type="entry name" value="UBA_E1_C_sf"/>
</dbReference>
<dbReference type="Gene3D" id="1.10.10.2660">
    <property type="entry name" value="Ubiquitin-activating enzyme E1, SCCH domain"/>
    <property type="match status" value="1"/>
</dbReference>
<proteinExistence type="inferred from homology"/>
<dbReference type="EMBL" id="CATQJA010002633">
    <property type="protein sequence ID" value="CAJ0574817.1"/>
    <property type="molecule type" value="Genomic_DNA"/>
</dbReference>
<dbReference type="InterPro" id="IPR018965">
    <property type="entry name" value="Ub-activating_enz_E1_C"/>
</dbReference>